<name>A0A5C3NE87_9AGAM</name>
<reference evidence="1 2" key="1">
    <citation type="journal article" date="2019" name="Nat. Ecol. Evol.">
        <title>Megaphylogeny resolves global patterns of mushroom evolution.</title>
        <authorList>
            <person name="Varga T."/>
            <person name="Krizsan K."/>
            <person name="Foldi C."/>
            <person name="Dima B."/>
            <person name="Sanchez-Garcia M."/>
            <person name="Sanchez-Ramirez S."/>
            <person name="Szollosi G.J."/>
            <person name="Szarkandi J.G."/>
            <person name="Papp V."/>
            <person name="Albert L."/>
            <person name="Andreopoulos W."/>
            <person name="Angelini C."/>
            <person name="Antonin V."/>
            <person name="Barry K.W."/>
            <person name="Bougher N.L."/>
            <person name="Buchanan P."/>
            <person name="Buyck B."/>
            <person name="Bense V."/>
            <person name="Catcheside P."/>
            <person name="Chovatia M."/>
            <person name="Cooper J."/>
            <person name="Damon W."/>
            <person name="Desjardin D."/>
            <person name="Finy P."/>
            <person name="Geml J."/>
            <person name="Haridas S."/>
            <person name="Hughes K."/>
            <person name="Justo A."/>
            <person name="Karasinski D."/>
            <person name="Kautmanova I."/>
            <person name="Kiss B."/>
            <person name="Kocsube S."/>
            <person name="Kotiranta H."/>
            <person name="LaButti K.M."/>
            <person name="Lechner B.E."/>
            <person name="Liimatainen K."/>
            <person name="Lipzen A."/>
            <person name="Lukacs Z."/>
            <person name="Mihaltcheva S."/>
            <person name="Morgado L.N."/>
            <person name="Niskanen T."/>
            <person name="Noordeloos M.E."/>
            <person name="Ohm R.A."/>
            <person name="Ortiz-Santana B."/>
            <person name="Ovrebo C."/>
            <person name="Racz N."/>
            <person name="Riley R."/>
            <person name="Savchenko A."/>
            <person name="Shiryaev A."/>
            <person name="Soop K."/>
            <person name="Spirin V."/>
            <person name="Szebenyi C."/>
            <person name="Tomsovsky M."/>
            <person name="Tulloss R.E."/>
            <person name="Uehling J."/>
            <person name="Grigoriev I.V."/>
            <person name="Vagvolgyi C."/>
            <person name="Papp T."/>
            <person name="Martin F.M."/>
            <person name="Miettinen O."/>
            <person name="Hibbett D.S."/>
            <person name="Nagy L.G."/>
        </authorList>
    </citation>
    <scope>NUCLEOTIDE SEQUENCE [LARGE SCALE GENOMIC DNA]</scope>
    <source>
        <strain evidence="1 2">OMC1185</strain>
    </source>
</reference>
<dbReference type="EMBL" id="ML213504">
    <property type="protein sequence ID" value="TFK55640.1"/>
    <property type="molecule type" value="Genomic_DNA"/>
</dbReference>
<evidence type="ECO:0000313" key="1">
    <source>
        <dbReference type="EMBL" id="TFK55640.1"/>
    </source>
</evidence>
<dbReference type="PROSITE" id="PS51257">
    <property type="entry name" value="PROKAR_LIPOPROTEIN"/>
    <property type="match status" value="1"/>
</dbReference>
<sequence length="58" mass="6387">MSRRQKLTDMAALAHALSCGCFRIVDCPEKCFILDKTSGQRIHVQGGKAFPSYTGSRV</sequence>
<dbReference type="AlphaFoldDB" id="A0A5C3NE87"/>
<keyword evidence="2" id="KW-1185">Reference proteome</keyword>
<accession>A0A5C3NE87</accession>
<proteinExistence type="predicted"/>
<evidence type="ECO:0000313" key="2">
    <source>
        <dbReference type="Proteomes" id="UP000305948"/>
    </source>
</evidence>
<dbReference type="Proteomes" id="UP000305948">
    <property type="component" value="Unassembled WGS sequence"/>
</dbReference>
<gene>
    <name evidence="1" type="ORF">OE88DRAFT_1692172</name>
</gene>
<protein>
    <submittedName>
        <fullName evidence="1">Uncharacterized protein</fullName>
    </submittedName>
</protein>
<organism evidence="1 2">
    <name type="scientific">Heliocybe sulcata</name>
    <dbReference type="NCBI Taxonomy" id="5364"/>
    <lineage>
        <taxon>Eukaryota</taxon>
        <taxon>Fungi</taxon>
        <taxon>Dikarya</taxon>
        <taxon>Basidiomycota</taxon>
        <taxon>Agaricomycotina</taxon>
        <taxon>Agaricomycetes</taxon>
        <taxon>Gloeophyllales</taxon>
        <taxon>Gloeophyllaceae</taxon>
        <taxon>Heliocybe</taxon>
    </lineage>
</organism>